<dbReference type="EMBL" id="HBIO01009199">
    <property type="protein sequence ID" value="CAE0462220.1"/>
    <property type="molecule type" value="Transcribed_RNA"/>
</dbReference>
<evidence type="ECO:0000313" key="3">
    <source>
        <dbReference type="EMBL" id="CAE0462220.1"/>
    </source>
</evidence>
<dbReference type="GO" id="GO:0016491">
    <property type="term" value="F:oxidoreductase activity"/>
    <property type="evidence" value="ECO:0007669"/>
    <property type="project" value="InterPro"/>
</dbReference>
<dbReference type="Pfam" id="PF01323">
    <property type="entry name" value="DSBA"/>
    <property type="match status" value="1"/>
</dbReference>
<dbReference type="InterPro" id="IPR036249">
    <property type="entry name" value="Thioredoxin-like_sf"/>
</dbReference>
<evidence type="ECO:0000259" key="1">
    <source>
        <dbReference type="Pfam" id="PF01323"/>
    </source>
</evidence>
<accession>A0A6S8T7C8</accession>
<protein>
    <recommendedName>
        <fullName evidence="1">DSBA-like thioredoxin domain-containing protein</fullName>
    </recommendedName>
</protein>
<evidence type="ECO:0000313" key="2">
    <source>
        <dbReference type="EMBL" id="CAE0462219.1"/>
    </source>
</evidence>
<organism evidence="2">
    <name type="scientific">Chaetoceros debilis</name>
    <dbReference type="NCBI Taxonomy" id="122233"/>
    <lineage>
        <taxon>Eukaryota</taxon>
        <taxon>Sar</taxon>
        <taxon>Stramenopiles</taxon>
        <taxon>Ochrophyta</taxon>
        <taxon>Bacillariophyta</taxon>
        <taxon>Coscinodiscophyceae</taxon>
        <taxon>Chaetocerotophycidae</taxon>
        <taxon>Chaetocerotales</taxon>
        <taxon>Chaetocerotaceae</taxon>
        <taxon>Chaetoceros</taxon>
    </lineage>
</organism>
<sequence>MKSHRLVKFAKDRHHVDTGISNAAIFTALYEKGKNVSLTDTLVEIAKDDLGLDLSEEDLRQYLDSKDNEAEVEAEIERGRRMYRISGVPFFVIQKEGGDEPPYGLSGAQKSETFLNIFDDLLE</sequence>
<dbReference type="PANTHER" id="PTHR13887:SF41">
    <property type="entry name" value="THIOREDOXIN SUPERFAMILY PROTEIN"/>
    <property type="match status" value="1"/>
</dbReference>
<dbReference type="SUPFAM" id="SSF52833">
    <property type="entry name" value="Thioredoxin-like"/>
    <property type="match status" value="1"/>
</dbReference>
<dbReference type="AlphaFoldDB" id="A0A6S8T7C8"/>
<name>A0A6S8T7C8_9STRA</name>
<feature type="domain" description="DSBA-like thioredoxin" evidence="1">
    <location>
        <begin position="5"/>
        <end position="116"/>
    </location>
</feature>
<dbReference type="Gene3D" id="3.40.30.10">
    <property type="entry name" value="Glutaredoxin"/>
    <property type="match status" value="1"/>
</dbReference>
<dbReference type="InterPro" id="IPR001853">
    <property type="entry name" value="DSBA-like_thioredoxin_dom"/>
</dbReference>
<dbReference type="EMBL" id="HBIO01009198">
    <property type="protein sequence ID" value="CAE0462219.1"/>
    <property type="molecule type" value="Transcribed_RNA"/>
</dbReference>
<gene>
    <name evidence="2" type="ORF">CDEB00056_LOCUS7060</name>
    <name evidence="3" type="ORF">CDEB00056_LOCUS7061</name>
</gene>
<proteinExistence type="predicted"/>
<reference evidence="2" key="1">
    <citation type="submission" date="2021-01" db="EMBL/GenBank/DDBJ databases">
        <authorList>
            <person name="Corre E."/>
            <person name="Pelletier E."/>
            <person name="Niang G."/>
            <person name="Scheremetjew M."/>
            <person name="Finn R."/>
            <person name="Kale V."/>
            <person name="Holt S."/>
            <person name="Cochrane G."/>
            <person name="Meng A."/>
            <person name="Brown T."/>
            <person name="Cohen L."/>
        </authorList>
    </citation>
    <scope>NUCLEOTIDE SEQUENCE</scope>
    <source>
        <strain evidence="2">MM31A-1</strain>
    </source>
</reference>
<dbReference type="PANTHER" id="PTHR13887">
    <property type="entry name" value="GLUTATHIONE S-TRANSFERASE KAPPA"/>
    <property type="match status" value="1"/>
</dbReference>